<evidence type="ECO:0000313" key="2">
    <source>
        <dbReference type="Proteomes" id="UP000323506"/>
    </source>
</evidence>
<feature type="non-terminal residue" evidence="1">
    <location>
        <position position="127"/>
    </location>
</feature>
<dbReference type="EMBL" id="CM017698">
    <property type="protein sequence ID" value="TYG95400.1"/>
    <property type="molecule type" value="Genomic_DNA"/>
</dbReference>
<proteinExistence type="predicted"/>
<evidence type="ECO:0000313" key="1">
    <source>
        <dbReference type="EMBL" id="TYG95400.1"/>
    </source>
</evidence>
<dbReference type="Proteomes" id="UP000323506">
    <property type="component" value="Chromosome A11"/>
</dbReference>
<accession>A0A5D2EPK3</accession>
<sequence>MCLANRATTHTILKGKKIFFSLTISDAHVNKISGSSKLIECSGKAVILLHKGTKFVIDDTSYSTKSQRNLLGFKYIHLHGYHIETMEEKNIEYLYITNVECGKKYVLERLPAFSSSLYYTHISAIET</sequence>
<name>A0A5D2EPK3_GOSDA</name>
<keyword evidence="2" id="KW-1185">Reference proteome</keyword>
<dbReference type="AlphaFoldDB" id="A0A5D2EPK3"/>
<organism evidence="1 2">
    <name type="scientific">Gossypium darwinii</name>
    <name type="common">Darwin's cotton</name>
    <name type="synonym">Gossypium barbadense var. darwinii</name>
    <dbReference type="NCBI Taxonomy" id="34276"/>
    <lineage>
        <taxon>Eukaryota</taxon>
        <taxon>Viridiplantae</taxon>
        <taxon>Streptophyta</taxon>
        <taxon>Embryophyta</taxon>
        <taxon>Tracheophyta</taxon>
        <taxon>Spermatophyta</taxon>
        <taxon>Magnoliopsida</taxon>
        <taxon>eudicotyledons</taxon>
        <taxon>Gunneridae</taxon>
        <taxon>Pentapetalae</taxon>
        <taxon>rosids</taxon>
        <taxon>malvids</taxon>
        <taxon>Malvales</taxon>
        <taxon>Malvaceae</taxon>
        <taxon>Malvoideae</taxon>
        <taxon>Gossypium</taxon>
    </lineage>
</organism>
<protein>
    <submittedName>
        <fullName evidence="1">Uncharacterized protein</fullName>
    </submittedName>
</protein>
<gene>
    <name evidence="1" type="ORF">ES288_A11G264500v1</name>
</gene>
<reference evidence="1 2" key="1">
    <citation type="submission" date="2019-06" db="EMBL/GenBank/DDBJ databases">
        <title>WGS assembly of Gossypium darwinii.</title>
        <authorList>
            <person name="Chen Z.J."/>
            <person name="Sreedasyam A."/>
            <person name="Ando A."/>
            <person name="Song Q."/>
            <person name="De L."/>
            <person name="Hulse-Kemp A."/>
            <person name="Ding M."/>
            <person name="Ye W."/>
            <person name="Kirkbride R."/>
            <person name="Jenkins J."/>
            <person name="Plott C."/>
            <person name="Lovell J."/>
            <person name="Lin Y.-M."/>
            <person name="Vaughn R."/>
            <person name="Liu B."/>
            <person name="Li W."/>
            <person name="Simpson S."/>
            <person name="Scheffler B."/>
            <person name="Saski C."/>
            <person name="Grover C."/>
            <person name="Hu G."/>
            <person name="Conover J."/>
            <person name="Carlson J."/>
            <person name="Shu S."/>
            <person name="Boston L."/>
            <person name="Williams M."/>
            <person name="Peterson D."/>
            <person name="Mcgee K."/>
            <person name="Jones D."/>
            <person name="Wendel J."/>
            <person name="Stelly D."/>
            <person name="Grimwood J."/>
            <person name="Schmutz J."/>
        </authorList>
    </citation>
    <scope>NUCLEOTIDE SEQUENCE [LARGE SCALE GENOMIC DNA]</scope>
    <source>
        <strain evidence="1">1808015.09</strain>
    </source>
</reference>